<sequence>MHDIVYLESDLAIESSESMPEWVLTEKTAKNIAVVRRMKTLENVVPIGFRGNERTKRFAALTPLDNIQKVITPEQTAFGQIPKSHEQTIVHLRQLCRGIRWGIGGSVGFTMATGIHACTEESDIDVILYKERMESLKPLQRLHEQVQQLNHQVDLQVEVANFGACLLNELVTSTTVLLRTGTGVFLVQRDNLFRSN</sequence>
<dbReference type="Proteomes" id="UP000190042">
    <property type="component" value="Unassembled WGS sequence"/>
</dbReference>
<dbReference type="RefSeq" id="WP_176132537.1">
    <property type="nucleotide sequence ID" value="NZ_FUYJ01000003.1"/>
</dbReference>
<dbReference type="GO" id="GO:0016779">
    <property type="term" value="F:nucleotidyltransferase activity"/>
    <property type="evidence" value="ECO:0007669"/>
    <property type="project" value="UniProtKB-KW"/>
</dbReference>
<keyword evidence="2" id="KW-0548">Nucleotidyltransferase</keyword>
<evidence type="ECO:0000259" key="4">
    <source>
        <dbReference type="Pfam" id="PF20866"/>
    </source>
</evidence>
<keyword evidence="1 5" id="KW-0808">Transferase</keyword>
<proteinExistence type="predicted"/>
<gene>
    <name evidence="5" type="ORF">SAMN04244570_2227</name>
</gene>
<evidence type="ECO:0000256" key="2">
    <source>
        <dbReference type="ARBA" id="ARBA00022695"/>
    </source>
</evidence>
<dbReference type="Pfam" id="PF10620">
    <property type="entry name" value="MdcG"/>
    <property type="match status" value="1"/>
</dbReference>
<dbReference type="NCBIfam" id="NF002332">
    <property type="entry name" value="PRK01293.1"/>
    <property type="match status" value="1"/>
</dbReference>
<evidence type="ECO:0000256" key="1">
    <source>
        <dbReference type="ARBA" id="ARBA00022679"/>
    </source>
</evidence>
<dbReference type="NCBIfam" id="TIGR03135">
    <property type="entry name" value="malonate_mdcG"/>
    <property type="match status" value="1"/>
</dbReference>
<accession>A0A1T4YB86</accession>
<dbReference type="Pfam" id="PF20866">
    <property type="entry name" value="MdcG_N"/>
    <property type="match status" value="1"/>
</dbReference>
<evidence type="ECO:0000313" key="6">
    <source>
        <dbReference type="Proteomes" id="UP000190042"/>
    </source>
</evidence>
<dbReference type="InterPro" id="IPR048903">
    <property type="entry name" value="MdcG_N"/>
</dbReference>
<dbReference type="InterPro" id="IPR049180">
    <property type="entry name" value="MdcG_C"/>
</dbReference>
<feature type="domain" description="Phosphoribosyl-dephospho-CoA transferase MdcG C-terminal" evidence="3">
    <location>
        <begin position="82"/>
        <end position="189"/>
    </location>
</feature>
<name>A0A1T4YB86_9BACL</name>
<evidence type="ECO:0000313" key="5">
    <source>
        <dbReference type="EMBL" id="SKA98960.1"/>
    </source>
</evidence>
<organism evidence="5 6">
    <name type="scientific">Sporosarcina newyorkensis</name>
    <dbReference type="NCBI Taxonomy" id="759851"/>
    <lineage>
        <taxon>Bacteria</taxon>
        <taxon>Bacillati</taxon>
        <taxon>Bacillota</taxon>
        <taxon>Bacilli</taxon>
        <taxon>Bacillales</taxon>
        <taxon>Caryophanaceae</taxon>
        <taxon>Sporosarcina</taxon>
    </lineage>
</organism>
<evidence type="ECO:0000259" key="3">
    <source>
        <dbReference type="Pfam" id="PF10620"/>
    </source>
</evidence>
<protein>
    <submittedName>
        <fullName evidence="5">Phosphoribosyl-dephospho-CoA transferase</fullName>
    </submittedName>
</protein>
<reference evidence="6" key="1">
    <citation type="submission" date="2017-02" db="EMBL/GenBank/DDBJ databases">
        <authorList>
            <person name="Varghese N."/>
            <person name="Submissions S."/>
        </authorList>
    </citation>
    <scope>NUCLEOTIDE SEQUENCE [LARGE SCALE GENOMIC DNA]</scope>
    <source>
        <strain evidence="6">DSM 23966</strain>
    </source>
</reference>
<keyword evidence="6" id="KW-1185">Reference proteome</keyword>
<dbReference type="InterPro" id="IPR017557">
    <property type="entry name" value="Holo-ACP_synthase"/>
</dbReference>
<feature type="domain" description="Phosphoribosyl-dephospho-CoA transferase MdcG N-terminal" evidence="4">
    <location>
        <begin position="2"/>
        <end position="73"/>
    </location>
</feature>
<dbReference type="EMBL" id="FUYJ01000003">
    <property type="protein sequence ID" value="SKA98960.1"/>
    <property type="molecule type" value="Genomic_DNA"/>
</dbReference>
<dbReference type="AlphaFoldDB" id="A0A1T4YB86"/>